<organism evidence="1 2">
    <name type="scientific">Ixodes persulcatus</name>
    <name type="common">Taiga tick</name>
    <dbReference type="NCBI Taxonomy" id="34615"/>
    <lineage>
        <taxon>Eukaryota</taxon>
        <taxon>Metazoa</taxon>
        <taxon>Ecdysozoa</taxon>
        <taxon>Arthropoda</taxon>
        <taxon>Chelicerata</taxon>
        <taxon>Arachnida</taxon>
        <taxon>Acari</taxon>
        <taxon>Parasitiformes</taxon>
        <taxon>Ixodida</taxon>
        <taxon>Ixodoidea</taxon>
        <taxon>Ixodidae</taxon>
        <taxon>Ixodinae</taxon>
        <taxon>Ixodes</taxon>
    </lineage>
</organism>
<sequence length="79" mass="8723">MHWRRNASLGVDRGALLICRSNWSLAGSCSTQVQTVKNLDHEMKQESGLQAQGGGEQLRQGMTEKHVAGMDHDHEHLAS</sequence>
<proteinExistence type="predicted"/>
<keyword evidence="2" id="KW-1185">Reference proteome</keyword>
<reference evidence="1 2" key="1">
    <citation type="journal article" date="2020" name="Cell">
        <title>Large-Scale Comparative Analyses of Tick Genomes Elucidate Their Genetic Diversity and Vector Capacities.</title>
        <authorList>
            <consortium name="Tick Genome and Microbiome Consortium (TIGMIC)"/>
            <person name="Jia N."/>
            <person name="Wang J."/>
            <person name="Shi W."/>
            <person name="Du L."/>
            <person name="Sun Y."/>
            <person name="Zhan W."/>
            <person name="Jiang J.F."/>
            <person name="Wang Q."/>
            <person name="Zhang B."/>
            <person name="Ji P."/>
            <person name="Bell-Sakyi L."/>
            <person name="Cui X.M."/>
            <person name="Yuan T.T."/>
            <person name="Jiang B.G."/>
            <person name="Yang W.F."/>
            <person name="Lam T.T."/>
            <person name="Chang Q.C."/>
            <person name="Ding S.J."/>
            <person name="Wang X.J."/>
            <person name="Zhu J.G."/>
            <person name="Ruan X.D."/>
            <person name="Zhao L."/>
            <person name="Wei J.T."/>
            <person name="Ye R.Z."/>
            <person name="Que T.C."/>
            <person name="Du C.H."/>
            <person name="Zhou Y.H."/>
            <person name="Cheng J.X."/>
            <person name="Dai P.F."/>
            <person name="Guo W.B."/>
            <person name="Han X.H."/>
            <person name="Huang E.J."/>
            <person name="Li L.F."/>
            <person name="Wei W."/>
            <person name="Gao Y.C."/>
            <person name="Liu J.Z."/>
            <person name="Shao H.Z."/>
            <person name="Wang X."/>
            <person name="Wang C.C."/>
            <person name="Yang T.C."/>
            <person name="Huo Q.B."/>
            <person name="Li W."/>
            <person name="Chen H.Y."/>
            <person name="Chen S.E."/>
            <person name="Zhou L.G."/>
            <person name="Ni X.B."/>
            <person name="Tian J.H."/>
            <person name="Sheng Y."/>
            <person name="Liu T."/>
            <person name="Pan Y.S."/>
            <person name="Xia L.Y."/>
            <person name="Li J."/>
            <person name="Zhao F."/>
            <person name="Cao W.C."/>
        </authorList>
    </citation>
    <scope>NUCLEOTIDE SEQUENCE [LARGE SCALE GENOMIC DNA]</scope>
    <source>
        <strain evidence="1">Iper-2018</strain>
    </source>
</reference>
<name>A0AC60QNZ8_IXOPE</name>
<dbReference type="Proteomes" id="UP000805193">
    <property type="component" value="Unassembled WGS sequence"/>
</dbReference>
<dbReference type="EMBL" id="JABSTQ010006462">
    <property type="protein sequence ID" value="KAG0437273.1"/>
    <property type="molecule type" value="Genomic_DNA"/>
</dbReference>
<gene>
    <name evidence="1" type="ORF">HPB47_017514</name>
</gene>
<comment type="caution">
    <text evidence="1">The sequence shown here is derived from an EMBL/GenBank/DDBJ whole genome shotgun (WGS) entry which is preliminary data.</text>
</comment>
<evidence type="ECO:0000313" key="1">
    <source>
        <dbReference type="EMBL" id="KAG0437273.1"/>
    </source>
</evidence>
<accession>A0AC60QNZ8</accession>
<evidence type="ECO:0000313" key="2">
    <source>
        <dbReference type="Proteomes" id="UP000805193"/>
    </source>
</evidence>
<protein>
    <submittedName>
        <fullName evidence="1">Uncharacterized protein</fullName>
    </submittedName>
</protein>